<evidence type="ECO:0000313" key="3">
    <source>
        <dbReference type="Proteomes" id="UP000605201"/>
    </source>
</evidence>
<reference evidence="2 3" key="1">
    <citation type="submission" date="2020-08" db="EMBL/GenBank/DDBJ databases">
        <title>Bridging the membrane lipid divide: bacteria of the FCB group superphylum have the potential to synthesize archaeal ether lipids.</title>
        <authorList>
            <person name="Villanueva L."/>
            <person name="Von Meijenfeldt F.A.B."/>
            <person name="Westbye A.B."/>
            <person name="Yadav S."/>
            <person name="Hopmans E.C."/>
            <person name="Dutilh B.E."/>
            <person name="Sinninghe Damste J.S."/>
        </authorList>
    </citation>
    <scope>NUCLEOTIDE SEQUENCE [LARGE SCALE GENOMIC DNA]</scope>
    <source>
        <strain evidence="2">NIOZ-UU17</strain>
    </source>
</reference>
<dbReference type="GO" id="GO:0032259">
    <property type="term" value="P:methylation"/>
    <property type="evidence" value="ECO:0007669"/>
    <property type="project" value="UniProtKB-KW"/>
</dbReference>
<dbReference type="PANTHER" id="PTHR43036">
    <property type="entry name" value="OSJNBB0011N17.9 PROTEIN"/>
    <property type="match status" value="1"/>
</dbReference>
<gene>
    <name evidence="2" type="ORF">H8D96_07010</name>
</gene>
<dbReference type="SUPFAM" id="SSF53335">
    <property type="entry name" value="S-adenosyl-L-methionine-dependent methyltransferases"/>
    <property type="match status" value="1"/>
</dbReference>
<accession>A0A8J6NRZ5</accession>
<protein>
    <submittedName>
        <fullName evidence="2">Methyltransferase domain-containing protein</fullName>
    </submittedName>
</protein>
<dbReference type="InterPro" id="IPR029063">
    <property type="entry name" value="SAM-dependent_MTases_sf"/>
</dbReference>
<dbReference type="Gene3D" id="3.40.50.150">
    <property type="entry name" value="Vaccinia Virus protein VP39"/>
    <property type="match status" value="1"/>
</dbReference>
<evidence type="ECO:0000259" key="1">
    <source>
        <dbReference type="Pfam" id="PF08241"/>
    </source>
</evidence>
<dbReference type="GO" id="GO:0008757">
    <property type="term" value="F:S-adenosylmethionine-dependent methyltransferase activity"/>
    <property type="evidence" value="ECO:0007669"/>
    <property type="project" value="InterPro"/>
</dbReference>
<keyword evidence="2" id="KW-0808">Transferase</keyword>
<sequence>MKRIHQDAIADILFKIKWESDQAFHTENYQADNINFWRDCLPELLYGDLEGKSIEASAIVDFGPGSLVAEHDSRQTFEIKDDQFNRRFFADESIEPRMGRFYPKGLLKGIAGVFPQNLQPFRYVGARNGRLKVDFNHPLAKHNLQLTAIVKNIKEKASERGGRYRYWVDTITSGPGMQSRWENRPTDFLSKDAFQRDDEHPDRLFYQKPRLVQHLDDTAVEVVKTLYGRFIKDGMQVLDLMSSWKSHMPFGVHLKKLSGLGLNAKELNNNKDLSERILHDANKNPSLPFETASYDVVVCTVSVEYLIHPKAVFQEVGRILRPDGVFAVTFSNRWFPAKAIKVWKELHEFERVGLVMEYFNNSDCFKNLETFSMRNLPRPQHDKHYSEIDHSDPIFAVWGHKI</sequence>
<comment type="caution">
    <text evidence="2">The sequence shown here is derived from an EMBL/GenBank/DDBJ whole genome shotgun (WGS) entry which is preliminary data.</text>
</comment>
<dbReference type="CDD" id="cd02440">
    <property type="entry name" value="AdoMet_MTases"/>
    <property type="match status" value="1"/>
</dbReference>
<dbReference type="Proteomes" id="UP000605201">
    <property type="component" value="Unassembled WGS sequence"/>
</dbReference>
<dbReference type="Gene3D" id="3.10.50.40">
    <property type="match status" value="1"/>
</dbReference>
<dbReference type="InterPro" id="IPR046357">
    <property type="entry name" value="PPIase_dom_sf"/>
</dbReference>
<keyword evidence="2" id="KW-0489">Methyltransferase</keyword>
<dbReference type="Pfam" id="PF08241">
    <property type="entry name" value="Methyltransf_11"/>
    <property type="match status" value="1"/>
</dbReference>
<organism evidence="2 3">
    <name type="scientific">Candidatus Desulfatibia vada</name>
    <dbReference type="NCBI Taxonomy" id="2841696"/>
    <lineage>
        <taxon>Bacteria</taxon>
        <taxon>Pseudomonadati</taxon>
        <taxon>Thermodesulfobacteriota</taxon>
        <taxon>Desulfobacteria</taxon>
        <taxon>Desulfobacterales</taxon>
        <taxon>Desulfobacterales incertae sedis</taxon>
        <taxon>Candidatus Desulfatibia</taxon>
    </lineage>
</organism>
<dbReference type="AlphaFoldDB" id="A0A8J6NRZ5"/>
<dbReference type="PANTHER" id="PTHR43036:SF2">
    <property type="entry name" value="OS04G0481300 PROTEIN"/>
    <property type="match status" value="1"/>
</dbReference>
<name>A0A8J6NRZ5_9BACT</name>
<evidence type="ECO:0000313" key="2">
    <source>
        <dbReference type="EMBL" id="MBC8431654.1"/>
    </source>
</evidence>
<dbReference type="EMBL" id="JACNIG010000162">
    <property type="protein sequence ID" value="MBC8431654.1"/>
    <property type="molecule type" value="Genomic_DNA"/>
</dbReference>
<dbReference type="GO" id="GO:0003755">
    <property type="term" value="F:peptidyl-prolyl cis-trans isomerase activity"/>
    <property type="evidence" value="ECO:0007669"/>
    <property type="project" value="InterPro"/>
</dbReference>
<feature type="domain" description="Methyltransferase type 11" evidence="1">
    <location>
        <begin position="264"/>
        <end position="327"/>
    </location>
</feature>
<dbReference type="InterPro" id="IPR013216">
    <property type="entry name" value="Methyltransf_11"/>
</dbReference>
<proteinExistence type="predicted"/>